<accession>A0A1H9UP63</accession>
<dbReference type="EMBL" id="FOGT01000008">
    <property type="protein sequence ID" value="SES10907.1"/>
    <property type="molecule type" value="Genomic_DNA"/>
</dbReference>
<sequence length="129" mass="14797">MSMPIVPKQPYRPDLDETVIDLLESIALEEVALSHLLNAEAEKIQAFLCKFHKCDKADYKELISFNRTVNSTLSSIVMKEFLLLRKLETTLQITDEKDCPKKDKKDKHKKKCPPPPCPPGCTCKHCRKE</sequence>
<evidence type="ECO:0000313" key="3">
    <source>
        <dbReference type="Proteomes" id="UP000198571"/>
    </source>
</evidence>
<feature type="region of interest" description="Disordered" evidence="1">
    <location>
        <begin position="98"/>
        <end position="118"/>
    </location>
</feature>
<keyword evidence="3" id="KW-1185">Reference proteome</keyword>
<organism evidence="2 3">
    <name type="scientific">Salipaludibacillus aurantiacus</name>
    <dbReference type="NCBI Taxonomy" id="1601833"/>
    <lineage>
        <taxon>Bacteria</taxon>
        <taxon>Bacillati</taxon>
        <taxon>Bacillota</taxon>
        <taxon>Bacilli</taxon>
        <taxon>Bacillales</taxon>
        <taxon>Bacillaceae</taxon>
    </lineage>
</organism>
<dbReference type="InterPro" id="IPR058705">
    <property type="entry name" value="A_ENA"/>
</dbReference>
<proteinExistence type="predicted"/>
<evidence type="ECO:0000256" key="1">
    <source>
        <dbReference type="SAM" id="MobiDB-lite"/>
    </source>
</evidence>
<dbReference type="AlphaFoldDB" id="A0A1H9UP63"/>
<reference evidence="3" key="1">
    <citation type="submission" date="2016-10" db="EMBL/GenBank/DDBJ databases">
        <authorList>
            <person name="Varghese N."/>
            <person name="Submissions S."/>
        </authorList>
    </citation>
    <scope>NUCLEOTIDE SEQUENCE [LARGE SCALE GENOMIC DNA]</scope>
    <source>
        <strain evidence="3">S9</strain>
    </source>
</reference>
<dbReference type="RefSeq" id="WP_177174319.1">
    <property type="nucleotide sequence ID" value="NZ_FOGT01000008.1"/>
</dbReference>
<evidence type="ECO:0000313" key="2">
    <source>
        <dbReference type="EMBL" id="SES10907.1"/>
    </source>
</evidence>
<dbReference type="Pfam" id="PF26595">
    <property type="entry name" value="A_ENA"/>
    <property type="match status" value="1"/>
</dbReference>
<dbReference type="STRING" id="1601833.SAMN05518684_10862"/>
<gene>
    <name evidence="2" type="ORF">SAMN05518684_10862</name>
</gene>
<name>A0A1H9UP63_9BACI</name>
<dbReference type="Proteomes" id="UP000198571">
    <property type="component" value="Unassembled WGS sequence"/>
</dbReference>
<protein>
    <submittedName>
        <fullName evidence="2">Uncharacterized protein</fullName>
    </submittedName>
</protein>